<sequence length="119" mass="13261">MAEELQQLREKVQQLEAKQGRLQSWDGVQQNAAETGLSAMGWLEDPGASDYFALPEGVHCLCGKYRMKKLEELDSFVNEEEVVADIKTQSRKPHARGVMVSGEVTLLLEEVKTQLGSVL</sequence>
<dbReference type="EMBL" id="JBBPFD010000190">
    <property type="protein sequence ID" value="KAK7879835.1"/>
    <property type="molecule type" value="Genomic_DNA"/>
</dbReference>
<comment type="caution">
    <text evidence="1">The sequence shown here is derived from an EMBL/GenBank/DDBJ whole genome shotgun (WGS) entry which is preliminary data.</text>
</comment>
<protein>
    <submittedName>
        <fullName evidence="1">Uncharacterized protein</fullName>
    </submittedName>
</protein>
<proteinExistence type="predicted"/>
<dbReference type="Proteomes" id="UP001460270">
    <property type="component" value="Unassembled WGS sequence"/>
</dbReference>
<dbReference type="AlphaFoldDB" id="A0AAW0MGY0"/>
<organism evidence="1 2">
    <name type="scientific">Mugilogobius chulae</name>
    <name type="common">yellowstripe goby</name>
    <dbReference type="NCBI Taxonomy" id="88201"/>
    <lineage>
        <taxon>Eukaryota</taxon>
        <taxon>Metazoa</taxon>
        <taxon>Chordata</taxon>
        <taxon>Craniata</taxon>
        <taxon>Vertebrata</taxon>
        <taxon>Euteleostomi</taxon>
        <taxon>Actinopterygii</taxon>
        <taxon>Neopterygii</taxon>
        <taxon>Teleostei</taxon>
        <taxon>Neoteleostei</taxon>
        <taxon>Acanthomorphata</taxon>
        <taxon>Gobiaria</taxon>
        <taxon>Gobiiformes</taxon>
        <taxon>Gobioidei</taxon>
        <taxon>Gobiidae</taxon>
        <taxon>Gobionellinae</taxon>
        <taxon>Mugilogobius</taxon>
    </lineage>
</organism>
<reference evidence="2" key="1">
    <citation type="submission" date="2024-04" db="EMBL/GenBank/DDBJ databases">
        <title>Salinicola lusitanus LLJ914,a marine bacterium isolated from the Okinawa Trough.</title>
        <authorList>
            <person name="Li J."/>
        </authorList>
    </citation>
    <scope>NUCLEOTIDE SEQUENCE [LARGE SCALE GENOMIC DNA]</scope>
</reference>
<keyword evidence="2" id="KW-1185">Reference proteome</keyword>
<evidence type="ECO:0000313" key="1">
    <source>
        <dbReference type="EMBL" id="KAK7879835.1"/>
    </source>
</evidence>
<gene>
    <name evidence="1" type="ORF">WMY93_033495</name>
</gene>
<evidence type="ECO:0000313" key="2">
    <source>
        <dbReference type="Proteomes" id="UP001460270"/>
    </source>
</evidence>
<name>A0AAW0MGY0_9GOBI</name>
<accession>A0AAW0MGY0</accession>